<accession>A0ABZ1RC11</accession>
<protein>
    <submittedName>
        <fullName evidence="2">Uncharacterized protein</fullName>
    </submittedName>
</protein>
<feature type="compositionally biased region" description="Basic and acidic residues" evidence="1">
    <location>
        <begin position="41"/>
        <end position="51"/>
    </location>
</feature>
<evidence type="ECO:0000313" key="3">
    <source>
        <dbReference type="Proteomes" id="UP001432071"/>
    </source>
</evidence>
<gene>
    <name evidence="2" type="ORF">OHT53_04680</name>
</gene>
<evidence type="ECO:0000313" key="2">
    <source>
        <dbReference type="EMBL" id="WUN92588.1"/>
    </source>
</evidence>
<name>A0ABZ1RC11_9ACTN</name>
<dbReference type="RefSeq" id="WP_150474213.1">
    <property type="nucleotide sequence ID" value="NZ_CP108038.1"/>
</dbReference>
<sequence>MTVPEENRKKTDTTDEVIGEGAGTEASSEPGAATGRTMRQAMEDAGVRSEDYQGSEGAEGSRGSKGSKGSKGAKGS</sequence>
<proteinExistence type="predicted"/>
<dbReference type="EMBL" id="CP108038">
    <property type="protein sequence ID" value="WUN92588.1"/>
    <property type="molecule type" value="Genomic_DNA"/>
</dbReference>
<feature type="compositionally biased region" description="Basic and acidic residues" evidence="1">
    <location>
        <begin position="1"/>
        <end position="13"/>
    </location>
</feature>
<dbReference type="GeneID" id="93760233"/>
<evidence type="ECO:0000256" key="1">
    <source>
        <dbReference type="SAM" id="MobiDB-lite"/>
    </source>
</evidence>
<feature type="region of interest" description="Disordered" evidence="1">
    <location>
        <begin position="1"/>
        <end position="76"/>
    </location>
</feature>
<dbReference type="Proteomes" id="UP001432071">
    <property type="component" value="Chromosome"/>
</dbReference>
<keyword evidence="3" id="KW-1185">Reference proteome</keyword>
<organism evidence="2 3">
    <name type="scientific">Streptomyces bobili</name>
    <dbReference type="NCBI Taxonomy" id="67280"/>
    <lineage>
        <taxon>Bacteria</taxon>
        <taxon>Bacillati</taxon>
        <taxon>Actinomycetota</taxon>
        <taxon>Actinomycetes</taxon>
        <taxon>Kitasatosporales</taxon>
        <taxon>Streptomycetaceae</taxon>
        <taxon>Streptomyces</taxon>
    </lineage>
</organism>
<reference evidence="2" key="1">
    <citation type="submission" date="2022-10" db="EMBL/GenBank/DDBJ databases">
        <title>The complete genomes of actinobacterial strains from the NBC collection.</title>
        <authorList>
            <person name="Joergensen T.S."/>
            <person name="Alvarez Arevalo M."/>
            <person name="Sterndorff E.B."/>
            <person name="Faurdal D."/>
            <person name="Vuksanovic O."/>
            <person name="Mourched A.-S."/>
            <person name="Charusanti P."/>
            <person name="Shaw S."/>
            <person name="Blin K."/>
            <person name="Weber T."/>
        </authorList>
    </citation>
    <scope>NUCLEOTIDE SEQUENCE</scope>
    <source>
        <strain evidence="2">NBC_00302</strain>
    </source>
</reference>